<dbReference type="SUPFAM" id="SSF52374">
    <property type="entry name" value="Nucleotidylyl transferase"/>
    <property type="match status" value="1"/>
</dbReference>
<keyword evidence="6" id="KW-0808">Transferase</keyword>
<keyword evidence="5" id="KW-0288">FMN</keyword>
<dbReference type="AlphaFoldDB" id="A0A942YER3"/>
<dbReference type="InterPro" id="IPR014729">
    <property type="entry name" value="Rossmann-like_a/b/a_fold"/>
</dbReference>
<dbReference type="GO" id="GO:0003919">
    <property type="term" value="F:FMN adenylyltransferase activity"/>
    <property type="evidence" value="ECO:0007669"/>
    <property type="project" value="UniProtKB-EC"/>
</dbReference>
<proteinExistence type="inferred from homology"/>
<feature type="domain" description="FAD synthetase" evidence="12">
    <location>
        <begin position="11"/>
        <end position="154"/>
    </location>
</feature>
<evidence type="ECO:0000256" key="8">
    <source>
        <dbReference type="ARBA" id="ARBA00022741"/>
    </source>
</evidence>
<dbReference type="PANTHER" id="PTHR22749:SF6">
    <property type="entry name" value="RIBOFLAVIN KINASE"/>
    <property type="match status" value="1"/>
</dbReference>
<keyword evidence="10" id="KW-0067">ATP-binding</keyword>
<dbReference type="GO" id="GO:0009398">
    <property type="term" value="P:FMN biosynthetic process"/>
    <property type="evidence" value="ECO:0007669"/>
    <property type="project" value="TreeGrafter"/>
</dbReference>
<keyword evidence="9" id="KW-0274">FAD</keyword>
<keyword evidence="15" id="KW-1185">Reference proteome</keyword>
<keyword evidence="4" id="KW-0285">Flavoprotein</keyword>
<evidence type="ECO:0000256" key="9">
    <source>
        <dbReference type="ARBA" id="ARBA00022827"/>
    </source>
</evidence>
<evidence type="ECO:0000259" key="12">
    <source>
        <dbReference type="Pfam" id="PF06574"/>
    </source>
</evidence>
<gene>
    <name evidence="14" type="ORF">KHB02_023575</name>
    <name evidence="13" type="ORF">KHB02_40730</name>
</gene>
<dbReference type="GO" id="GO:0005524">
    <property type="term" value="F:ATP binding"/>
    <property type="evidence" value="ECO:0007669"/>
    <property type="project" value="UniProtKB-KW"/>
</dbReference>
<dbReference type="PANTHER" id="PTHR22749">
    <property type="entry name" value="RIBOFLAVIN KINASE/FMN ADENYLYLTRANSFERASE"/>
    <property type="match status" value="1"/>
</dbReference>
<evidence type="ECO:0000313" key="14">
    <source>
        <dbReference type="EMBL" id="MCH6268518.1"/>
    </source>
</evidence>
<dbReference type="CDD" id="cd02064">
    <property type="entry name" value="FAD_synthetase_N"/>
    <property type="match status" value="1"/>
</dbReference>
<evidence type="ECO:0000256" key="6">
    <source>
        <dbReference type="ARBA" id="ARBA00022679"/>
    </source>
</evidence>
<evidence type="ECO:0000313" key="15">
    <source>
        <dbReference type="Proteomes" id="UP000677265"/>
    </source>
</evidence>
<dbReference type="EMBL" id="JAGYPE010000009">
    <property type="protein sequence ID" value="MBS4187704.1"/>
    <property type="molecule type" value="Genomic_DNA"/>
</dbReference>
<evidence type="ECO:0000256" key="7">
    <source>
        <dbReference type="ARBA" id="ARBA00022695"/>
    </source>
</evidence>
<comment type="pathway">
    <text evidence="1">Cofactor biosynthesis; FAD biosynthesis; FAD from FMN: step 1/1.</text>
</comment>
<sequence>MKVHTTRSLQLSKSVLAIGALDGVHRGHQVLIQRARSHANKLGVPLVVYTFDPPPKVFFKNLLLLTPLSEKINRLKSLGVDHVIVASFDFNYITRGVDAFLSEISDINPLAIYEGHDFKFGKNREGDINTLRERFSVTVIEPVCCNTGIVISSSRIRNLLVQGSFLQAEQLLGWSLPGTRAKSVFCMEF</sequence>
<evidence type="ECO:0000256" key="5">
    <source>
        <dbReference type="ARBA" id="ARBA00022643"/>
    </source>
</evidence>
<dbReference type="Proteomes" id="UP000677265">
    <property type="component" value="Unassembled WGS sequence"/>
</dbReference>
<evidence type="ECO:0000256" key="3">
    <source>
        <dbReference type="ARBA" id="ARBA00012393"/>
    </source>
</evidence>
<evidence type="ECO:0000313" key="13">
    <source>
        <dbReference type="EMBL" id="MBS4187704.1"/>
    </source>
</evidence>
<dbReference type="GO" id="GO:0008531">
    <property type="term" value="F:riboflavin kinase activity"/>
    <property type="evidence" value="ECO:0007669"/>
    <property type="project" value="TreeGrafter"/>
</dbReference>
<comment type="caution">
    <text evidence="13">The sequence shown here is derived from an EMBL/GenBank/DDBJ whole genome shotgun (WGS) entry which is preliminary data.</text>
</comment>
<comment type="similarity">
    <text evidence="2">Belongs to the RibF family.</text>
</comment>
<accession>A0A942YER3</accession>
<dbReference type="EMBL" id="JAGYPE020000058">
    <property type="protein sequence ID" value="MCH6268518.1"/>
    <property type="molecule type" value="Genomic_DNA"/>
</dbReference>
<comment type="catalytic activity">
    <reaction evidence="11">
        <text>FMN + ATP + H(+) = FAD + diphosphate</text>
        <dbReference type="Rhea" id="RHEA:17237"/>
        <dbReference type="ChEBI" id="CHEBI:15378"/>
        <dbReference type="ChEBI" id="CHEBI:30616"/>
        <dbReference type="ChEBI" id="CHEBI:33019"/>
        <dbReference type="ChEBI" id="CHEBI:57692"/>
        <dbReference type="ChEBI" id="CHEBI:58210"/>
        <dbReference type="EC" id="2.7.7.2"/>
    </reaction>
</comment>
<dbReference type="Gene3D" id="3.40.50.620">
    <property type="entry name" value="HUPs"/>
    <property type="match status" value="1"/>
</dbReference>
<protein>
    <recommendedName>
        <fullName evidence="3">FAD synthase</fullName>
        <ecNumber evidence="3">2.7.7.2</ecNumber>
    </recommendedName>
</protein>
<evidence type="ECO:0000256" key="1">
    <source>
        <dbReference type="ARBA" id="ARBA00004726"/>
    </source>
</evidence>
<evidence type="ECO:0000256" key="11">
    <source>
        <dbReference type="ARBA" id="ARBA00049494"/>
    </source>
</evidence>
<dbReference type="Pfam" id="PF06574">
    <property type="entry name" value="FAD_syn"/>
    <property type="match status" value="1"/>
</dbReference>
<dbReference type="InterPro" id="IPR023468">
    <property type="entry name" value="Riboflavin_kinase"/>
</dbReference>
<dbReference type="EC" id="2.7.7.2" evidence="3"/>
<keyword evidence="7" id="KW-0548">Nucleotidyltransferase</keyword>
<dbReference type="InterPro" id="IPR015864">
    <property type="entry name" value="FAD_synthase"/>
</dbReference>
<keyword evidence="8" id="KW-0547">Nucleotide-binding</keyword>
<name>A0A942YER3_9BACI</name>
<dbReference type="GO" id="GO:0009231">
    <property type="term" value="P:riboflavin biosynthetic process"/>
    <property type="evidence" value="ECO:0007669"/>
    <property type="project" value="InterPro"/>
</dbReference>
<evidence type="ECO:0000256" key="10">
    <source>
        <dbReference type="ARBA" id="ARBA00022840"/>
    </source>
</evidence>
<evidence type="ECO:0000256" key="4">
    <source>
        <dbReference type="ARBA" id="ARBA00022630"/>
    </source>
</evidence>
<organism evidence="13">
    <name type="scientific">Neobacillus citreus</name>
    <dbReference type="NCBI Taxonomy" id="2833578"/>
    <lineage>
        <taxon>Bacteria</taxon>
        <taxon>Bacillati</taxon>
        <taxon>Bacillota</taxon>
        <taxon>Bacilli</taxon>
        <taxon>Bacillales</taxon>
        <taxon>Bacillaceae</taxon>
        <taxon>Neobacillus</taxon>
    </lineage>
</organism>
<evidence type="ECO:0000256" key="2">
    <source>
        <dbReference type="ARBA" id="ARBA00010214"/>
    </source>
</evidence>
<reference evidence="13" key="1">
    <citation type="submission" date="2021-05" db="EMBL/GenBank/DDBJ databases">
        <title>Novel Bacillus species.</title>
        <authorList>
            <person name="Liu G."/>
        </authorList>
    </citation>
    <scope>NUCLEOTIDE SEQUENCE</scope>
    <source>
        <strain evidence="13 15">FJAT-50051</strain>
    </source>
</reference>